<dbReference type="PANTHER" id="PTHR12316">
    <property type="entry name" value="NINJURIN-RELATED"/>
    <property type="match status" value="1"/>
</dbReference>
<comment type="subcellular location">
    <subcellularLocation>
        <location evidence="1">Membrane</location>
        <topology evidence="1">Multi-pass membrane protein</topology>
    </subcellularLocation>
</comment>
<dbReference type="Proteomes" id="UP001431783">
    <property type="component" value="Unassembled WGS sequence"/>
</dbReference>
<name>A0AAW1U710_9CUCU</name>
<evidence type="ECO:0008006" key="10">
    <source>
        <dbReference type="Google" id="ProtNLM"/>
    </source>
</evidence>
<keyword evidence="6 7" id="KW-0472">Membrane</keyword>
<evidence type="ECO:0000256" key="2">
    <source>
        <dbReference type="ARBA" id="ARBA00008141"/>
    </source>
</evidence>
<evidence type="ECO:0000256" key="7">
    <source>
        <dbReference type="SAM" id="Phobius"/>
    </source>
</evidence>
<dbReference type="GO" id="GO:0007155">
    <property type="term" value="P:cell adhesion"/>
    <property type="evidence" value="ECO:0007669"/>
    <property type="project" value="UniProtKB-KW"/>
</dbReference>
<dbReference type="AlphaFoldDB" id="A0AAW1U710"/>
<proteinExistence type="inferred from homology"/>
<dbReference type="Pfam" id="PF04923">
    <property type="entry name" value="Ninjurin"/>
    <property type="match status" value="1"/>
</dbReference>
<dbReference type="GO" id="GO:0016020">
    <property type="term" value="C:membrane"/>
    <property type="evidence" value="ECO:0007669"/>
    <property type="project" value="UniProtKB-SubCell"/>
</dbReference>
<keyword evidence="4" id="KW-0130">Cell adhesion</keyword>
<evidence type="ECO:0000256" key="5">
    <source>
        <dbReference type="ARBA" id="ARBA00022989"/>
    </source>
</evidence>
<evidence type="ECO:0000256" key="1">
    <source>
        <dbReference type="ARBA" id="ARBA00004141"/>
    </source>
</evidence>
<keyword evidence="9" id="KW-1185">Reference proteome</keyword>
<evidence type="ECO:0000313" key="8">
    <source>
        <dbReference type="EMBL" id="KAK9878335.1"/>
    </source>
</evidence>
<gene>
    <name evidence="8" type="ORF">WA026_021637</name>
</gene>
<feature type="transmembrane region" description="Helical" evidence="7">
    <location>
        <begin position="163"/>
        <end position="186"/>
    </location>
</feature>
<organism evidence="8 9">
    <name type="scientific">Henosepilachna vigintioctopunctata</name>
    <dbReference type="NCBI Taxonomy" id="420089"/>
    <lineage>
        <taxon>Eukaryota</taxon>
        <taxon>Metazoa</taxon>
        <taxon>Ecdysozoa</taxon>
        <taxon>Arthropoda</taxon>
        <taxon>Hexapoda</taxon>
        <taxon>Insecta</taxon>
        <taxon>Pterygota</taxon>
        <taxon>Neoptera</taxon>
        <taxon>Endopterygota</taxon>
        <taxon>Coleoptera</taxon>
        <taxon>Polyphaga</taxon>
        <taxon>Cucujiformia</taxon>
        <taxon>Coccinelloidea</taxon>
        <taxon>Coccinellidae</taxon>
        <taxon>Epilachninae</taxon>
        <taxon>Epilachnini</taxon>
        <taxon>Henosepilachna</taxon>
    </lineage>
</organism>
<comment type="similarity">
    <text evidence="2">Belongs to the ninjurin family.</text>
</comment>
<dbReference type="PANTHER" id="PTHR12316:SF1">
    <property type="entry name" value="NINJURIN-B"/>
    <property type="match status" value="1"/>
</dbReference>
<sequence length="238" mass="26804">MPQSTKVKKNTIMFYISRMKYISQNPMYALNKVTTQILLLYKKHKNVNIVRMKIYRNQNHRRPFSSKSRLILSLVPGIALVRLTPHVIEIGKKGSKDKGFCEDIPLENVAIGSDEADIVATRTSNSYAAKKTVAQGMMDIALITSNANQLRYLVEYASETKTYYLNLVLISVSLILQVAVGVSLLFKGRYQLKGDPKHKNVSKINSFSVIGVFLVTLINVFIASFTMSQKPEPQKTVN</sequence>
<evidence type="ECO:0000256" key="4">
    <source>
        <dbReference type="ARBA" id="ARBA00022889"/>
    </source>
</evidence>
<dbReference type="InterPro" id="IPR007007">
    <property type="entry name" value="Ninjurin"/>
</dbReference>
<evidence type="ECO:0000256" key="6">
    <source>
        <dbReference type="ARBA" id="ARBA00023136"/>
    </source>
</evidence>
<dbReference type="GO" id="GO:0042246">
    <property type="term" value="P:tissue regeneration"/>
    <property type="evidence" value="ECO:0007669"/>
    <property type="project" value="InterPro"/>
</dbReference>
<protein>
    <recommendedName>
        <fullName evidence="10">Ninjurin-1</fullName>
    </recommendedName>
</protein>
<keyword evidence="3 7" id="KW-0812">Transmembrane</keyword>
<comment type="caution">
    <text evidence="8">The sequence shown here is derived from an EMBL/GenBank/DDBJ whole genome shotgun (WGS) entry which is preliminary data.</text>
</comment>
<evidence type="ECO:0000256" key="3">
    <source>
        <dbReference type="ARBA" id="ARBA00022692"/>
    </source>
</evidence>
<reference evidence="8 9" key="1">
    <citation type="submission" date="2023-03" db="EMBL/GenBank/DDBJ databases">
        <title>Genome insight into feeding habits of ladybird beetles.</title>
        <authorList>
            <person name="Li H.-S."/>
            <person name="Huang Y.-H."/>
            <person name="Pang H."/>
        </authorList>
    </citation>
    <scope>NUCLEOTIDE SEQUENCE [LARGE SCALE GENOMIC DNA]</scope>
    <source>
        <strain evidence="8">SYSU_2023b</strain>
        <tissue evidence="8">Whole body</tissue>
    </source>
</reference>
<keyword evidence="5 7" id="KW-1133">Transmembrane helix</keyword>
<feature type="transmembrane region" description="Helical" evidence="7">
    <location>
        <begin position="207"/>
        <end position="227"/>
    </location>
</feature>
<evidence type="ECO:0000313" key="9">
    <source>
        <dbReference type="Proteomes" id="UP001431783"/>
    </source>
</evidence>
<dbReference type="EMBL" id="JARQZJ010000047">
    <property type="protein sequence ID" value="KAK9878335.1"/>
    <property type="molecule type" value="Genomic_DNA"/>
</dbReference>
<accession>A0AAW1U710</accession>